<feature type="transmembrane region" description="Helical" evidence="1">
    <location>
        <begin position="154"/>
        <end position="174"/>
    </location>
</feature>
<keyword evidence="1" id="KW-1133">Transmembrane helix</keyword>
<dbReference type="NCBIfam" id="TIGR04370">
    <property type="entry name" value="glyco_rpt_poly"/>
    <property type="match status" value="1"/>
</dbReference>
<organism evidence="2 3">
    <name type="scientific">Streptococcus pseudoporcinus LQ 940-04</name>
    <dbReference type="NCBI Taxonomy" id="875093"/>
    <lineage>
        <taxon>Bacteria</taxon>
        <taxon>Bacillati</taxon>
        <taxon>Bacillota</taxon>
        <taxon>Bacilli</taxon>
        <taxon>Lactobacillales</taxon>
        <taxon>Streptococcaceae</taxon>
        <taxon>Streptococcus</taxon>
    </lineage>
</organism>
<evidence type="ECO:0000313" key="3">
    <source>
        <dbReference type="Proteomes" id="UP000003217"/>
    </source>
</evidence>
<protein>
    <submittedName>
        <fullName evidence="2">Membrane protein</fullName>
    </submittedName>
</protein>
<evidence type="ECO:0000256" key="1">
    <source>
        <dbReference type="SAM" id="Phobius"/>
    </source>
</evidence>
<comment type="caution">
    <text evidence="2">The sequence shown here is derived from an EMBL/GenBank/DDBJ whole genome shotgun (WGS) entry which is preliminary data.</text>
</comment>
<dbReference type="Proteomes" id="UP000003217">
    <property type="component" value="Unassembled WGS sequence"/>
</dbReference>
<feature type="transmembrane region" description="Helical" evidence="1">
    <location>
        <begin position="6"/>
        <end position="21"/>
    </location>
</feature>
<feature type="transmembrane region" description="Helical" evidence="1">
    <location>
        <begin position="102"/>
        <end position="126"/>
    </location>
</feature>
<keyword evidence="1" id="KW-0812">Transmembrane</keyword>
<gene>
    <name evidence="2" type="ORF">STRPS_1944</name>
</gene>
<feature type="transmembrane region" description="Helical" evidence="1">
    <location>
        <begin position="181"/>
        <end position="201"/>
    </location>
</feature>
<proteinExistence type="predicted"/>
<keyword evidence="3" id="KW-1185">Reference proteome</keyword>
<evidence type="ECO:0000313" key="2">
    <source>
        <dbReference type="EMBL" id="EHI64165.1"/>
    </source>
</evidence>
<name>G5KAI1_9STRE</name>
<sequence>MTPIILYSIMLGTLLLGCIINRTNLLGLALVFIYFAISLITLLVPTRGYLKYSYVLDSSNITYDLVTFMVVAFILFFFPFISKSKSFNAAKIDKEMHENYIIFAKIFLFFAVVTVFVYLGKIIPLITSGQWASNRLVMNSDQAVIPYNNIFEKFSILFTNYTQLLAIIVGFNLLRTNNRYTLGSILLIMVGLTEFCIDMYVSSRGMMAIFIMFIGTLYVFFYQDINKKSRKYINLIFLLTIVTSIPYLISVTISRFSSSAVSSLIYYFGQTPYMFGLEVNTIRKPMLGEYAFGVLSGGVKFSDQLGIWVRGFYTFLGWLYADWGYVGTILIGIMCGILFTLVVNKKQFHISDSFILLGYYKLLLQGVFTIGRTKVYSIIATLIIYLIIKFIFEKVHFVVRKKRVYY</sequence>
<feature type="transmembrane region" description="Helical" evidence="1">
    <location>
        <begin position="207"/>
        <end position="225"/>
    </location>
</feature>
<keyword evidence="1" id="KW-0472">Membrane</keyword>
<dbReference type="GeneID" id="58554665"/>
<dbReference type="AlphaFoldDB" id="G5KAI1"/>
<reference evidence="2 3" key="1">
    <citation type="journal article" date="2014" name="Int. J. Syst. Evol. Microbiol.">
        <title>Phylogenomics and the dynamic genome evolution of the genus Streptococcus.</title>
        <authorList>
            <consortium name="The Broad Institute Genome Sequencing Platform"/>
            <person name="Richards V.P."/>
            <person name="Palmer S.R."/>
            <person name="Pavinski Bitar P.D."/>
            <person name="Qin X."/>
            <person name="Weinstock G.M."/>
            <person name="Highlander S.K."/>
            <person name="Town C.D."/>
            <person name="Burne R.A."/>
            <person name="Stanhope M.J."/>
        </authorList>
    </citation>
    <scope>NUCLEOTIDE SEQUENCE [LARGE SCALE GENOMIC DNA]</scope>
    <source>
        <strain evidence="2 3">LQ 940-04</strain>
    </source>
</reference>
<feature type="transmembrane region" description="Helical" evidence="1">
    <location>
        <begin position="350"/>
        <end position="368"/>
    </location>
</feature>
<feature type="transmembrane region" description="Helical" evidence="1">
    <location>
        <begin position="28"/>
        <end position="49"/>
    </location>
</feature>
<feature type="transmembrane region" description="Helical" evidence="1">
    <location>
        <begin position="374"/>
        <end position="392"/>
    </location>
</feature>
<feature type="transmembrane region" description="Helical" evidence="1">
    <location>
        <begin position="323"/>
        <end position="343"/>
    </location>
</feature>
<feature type="transmembrane region" description="Helical" evidence="1">
    <location>
        <begin position="232"/>
        <end position="253"/>
    </location>
</feature>
<accession>G5KAI1</accession>
<dbReference type="RefSeq" id="WP_007893424.1">
    <property type="nucleotide sequence ID" value="NZ_AEUY02000005.1"/>
</dbReference>
<dbReference type="EMBL" id="AEUY02000005">
    <property type="protein sequence ID" value="EHI64165.1"/>
    <property type="molecule type" value="Genomic_DNA"/>
</dbReference>
<feature type="transmembrane region" description="Helical" evidence="1">
    <location>
        <begin position="61"/>
        <end position="81"/>
    </location>
</feature>